<evidence type="ECO:0000259" key="1">
    <source>
        <dbReference type="Pfam" id="PF22691"/>
    </source>
</evidence>
<evidence type="ECO:0000313" key="3">
    <source>
        <dbReference type="Proteomes" id="UP001501444"/>
    </source>
</evidence>
<dbReference type="InterPro" id="IPR016039">
    <property type="entry name" value="Thiolase-like"/>
</dbReference>
<dbReference type="PANTHER" id="PTHR42870">
    <property type="entry name" value="ACETYL-COA C-ACETYLTRANSFERASE"/>
    <property type="match status" value="1"/>
</dbReference>
<name>A0ABN3H8D2_9ACTN</name>
<dbReference type="PANTHER" id="PTHR42870:SF1">
    <property type="entry name" value="NON-SPECIFIC LIPID-TRANSFER PROTEIN-LIKE 2"/>
    <property type="match status" value="1"/>
</dbReference>
<dbReference type="Proteomes" id="UP001501444">
    <property type="component" value="Unassembled WGS sequence"/>
</dbReference>
<comment type="caution">
    <text evidence="2">The sequence shown here is derived from an EMBL/GenBank/DDBJ whole genome shotgun (WGS) entry which is preliminary data.</text>
</comment>
<dbReference type="RefSeq" id="WP_344617300.1">
    <property type="nucleotide sequence ID" value="NZ_BAAARV010000073.1"/>
</dbReference>
<dbReference type="SUPFAM" id="SSF53901">
    <property type="entry name" value="Thiolase-like"/>
    <property type="match status" value="2"/>
</dbReference>
<dbReference type="CDD" id="cd00829">
    <property type="entry name" value="SCP-x_thiolase"/>
    <property type="match status" value="1"/>
</dbReference>
<feature type="domain" description="Thiolase C-terminal" evidence="1">
    <location>
        <begin position="247"/>
        <end position="371"/>
    </location>
</feature>
<dbReference type="InterPro" id="IPR055140">
    <property type="entry name" value="Thiolase_C_2"/>
</dbReference>
<sequence>MNGTGTFVAGVGRTDFSRRSGRSVAALGAAAAVAALRDSGLAAHDVDAVIPVGGSLFTEDLMAALGLRDDVLDAYAPPGGNAGIASIGLADVMLRSGTAEVVLIVLARNGRSGSRIARRVGLLPGQQFREALEQPHGWVAPAQWYAMIARRHLELHGTPVAALAEVALTMRAHAQLNRGAQMYGRPITRADYDASPYVTEPYRLLDCCLETDGAVAVILTSRDRGGHGARDIPLLACRTARPESADDLTNRRDWMRIGLTLAAPAAFEAAGLGPEDVDAAMIYDCFTFEVLHQLEEAGFCARGGAAEFVLSGRIRLGGQLPVNTHGGLLSEGHLLGLGHVAESVRQLRAEADRRQVDGARVVAVTGWGDWGDGSLALFGRRER</sequence>
<organism evidence="2 3">
    <name type="scientific">Dactylosporangium salmoneum</name>
    <dbReference type="NCBI Taxonomy" id="53361"/>
    <lineage>
        <taxon>Bacteria</taxon>
        <taxon>Bacillati</taxon>
        <taxon>Actinomycetota</taxon>
        <taxon>Actinomycetes</taxon>
        <taxon>Micromonosporales</taxon>
        <taxon>Micromonosporaceae</taxon>
        <taxon>Dactylosporangium</taxon>
    </lineage>
</organism>
<dbReference type="Gene3D" id="3.40.47.10">
    <property type="match status" value="1"/>
</dbReference>
<gene>
    <name evidence="2" type="ORF">GCM10010170_074330</name>
</gene>
<keyword evidence="3" id="KW-1185">Reference proteome</keyword>
<accession>A0ABN3H8D2</accession>
<dbReference type="EMBL" id="BAAARV010000073">
    <property type="protein sequence ID" value="GAA2372189.1"/>
    <property type="molecule type" value="Genomic_DNA"/>
</dbReference>
<dbReference type="InterPro" id="IPR002155">
    <property type="entry name" value="Thiolase"/>
</dbReference>
<dbReference type="PIRSF" id="PIRSF000429">
    <property type="entry name" value="Ac-CoA_Ac_transf"/>
    <property type="match status" value="1"/>
</dbReference>
<evidence type="ECO:0000313" key="2">
    <source>
        <dbReference type="EMBL" id="GAA2372189.1"/>
    </source>
</evidence>
<reference evidence="2 3" key="1">
    <citation type="journal article" date="2019" name="Int. J. Syst. Evol. Microbiol.">
        <title>The Global Catalogue of Microorganisms (GCM) 10K type strain sequencing project: providing services to taxonomists for standard genome sequencing and annotation.</title>
        <authorList>
            <consortium name="The Broad Institute Genomics Platform"/>
            <consortium name="The Broad Institute Genome Sequencing Center for Infectious Disease"/>
            <person name="Wu L."/>
            <person name="Ma J."/>
        </authorList>
    </citation>
    <scope>NUCLEOTIDE SEQUENCE [LARGE SCALE GENOMIC DNA]</scope>
    <source>
        <strain evidence="2 3">JCM 3272</strain>
    </source>
</reference>
<dbReference type="Pfam" id="PF22691">
    <property type="entry name" value="Thiolase_C_1"/>
    <property type="match status" value="1"/>
</dbReference>
<protein>
    <submittedName>
        <fullName evidence="2">Lipid-transfer protein</fullName>
    </submittedName>
</protein>
<proteinExistence type="predicted"/>